<evidence type="ECO:0000313" key="3">
    <source>
        <dbReference type="Proteomes" id="UP000179807"/>
    </source>
</evidence>
<evidence type="ECO:0000313" key="2">
    <source>
        <dbReference type="EMBL" id="OHT10806.1"/>
    </source>
</evidence>
<dbReference type="VEuPathDB" id="TrichDB:TRFO_19774"/>
<sequence>MRNLSPQKWMELIPDSTPICKIKIPGTHNSGAGPNTAKSISKMINFAAQCHGLDIKEQINQGIRYVDVRLKLDNECLNIYHGMIKYNSSFSKVLQDISNFLRENPSEAIFMRIHREDSDIKARRKNISDEQFMSNLVNYLRQYENIIYTNENPNPTLGEVRGKFMIFDMRHVENPQAYSPYKIYKMVKQSEYKLKSTRQGIQNKVSCVKEGMSESIRQDGELFVNEVNSVGSVPVMSFIPSPKRMAEIMNNEVEKLLMNRIPFQGVLMFDFPEISNSGRLIEMVYEQNFT</sequence>
<feature type="domain" description="Phosphatidylinositol-specific phospholipase C X" evidence="1">
    <location>
        <begin position="15"/>
        <end position="169"/>
    </location>
</feature>
<dbReference type="GO" id="GO:0006629">
    <property type="term" value="P:lipid metabolic process"/>
    <property type="evidence" value="ECO:0007669"/>
    <property type="project" value="InterPro"/>
</dbReference>
<proteinExistence type="predicted"/>
<gene>
    <name evidence="2" type="primary">plcA</name>
    <name evidence="2" type="ORF">TRFO_19774</name>
</gene>
<reference evidence="2" key="1">
    <citation type="submission" date="2016-10" db="EMBL/GenBank/DDBJ databases">
        <authorList>
            <person name="Benchimol M."/>
            <person name="Almeida L.G."/>
            <person name="Vasconcelos A.T."/>
            <person name="Perreira-Neves A."/>
            <person name="Rosa I.A."/>
            <person name="Tasca T."/>
            <person name="Bogo M.R."/>
            <person name="de Souza W."/>
        </authorList>
    </citation>
    <scope>NUCLEOTIDE SEQUENCE [LARGE SCALE GENOMIC DNA]</scope>
    <source>
        <strain evidence="2">K</strain>
    </source>
</reference>
<dbReference type="SMART" id="SM00148">
    <property type="entry name" value="PLCXc"/>
    <property type="match status" value="1"/>
</dbReference>
<dbReference type="EMBL" id="MLAK01000601">
    <property type="protein sequence ID" value="OHT10806.1"/>
    <property type="molecule type" value="Genomic_DNA"/>
</dbReference>
<dbReference type="GO" id="GO:0008081">
    <property type="term" value="F:phosphoric diester hydrolase activity"/>
    <property type="evidence" value="ECO:0007669"/>
    <property type="project" value="InterPro"/>
</dbReference>
<dbReference type="RefSeq" id="XP_068363942.1">
    <property type="nucleotide sequence ID" value="XM_068500995.1"/>
</dbReference>
<dbReference type="Pfam" id="PF00388">
    <property type="entry name" value="PI-PLC-X"/>
    <property type="match status" value="1"/>
</dbReference>
<organism evidence="2 3">
    <name type="scientific">Tritrichomonas foetus</name>
    <dbReference type="NCBI Taxonomy" id="1144522"/>
    <lineage>
        <taxon>Eukaryota</taxon>
        <taxon>Metamonada</taxon>
        <taxon>Parabasalia</taxon>
        <taxon>Tritrichomonadida</taxon>
        <taxon>Tritrichomonadidae</taxon>
        <taxon>Tritrichomonas</taxon>
    </lineage>
</organism>
<evidence type="ECO:0000259" key="1">
    <source>
        <dbReference type="SMART" id="SM00148"/>
    </source>
</evidence>
<dbReference type="InterPro" id="IPR017946">
    <property type="entry name" value="PLC-like_Pdiesterase_TIM-brl"/>
</dbReference>
<dbReference type="PANTHER" id="PTHR13593:SF113">
    <property type="entry name" value="SI:DKEY-266F7.9"/>
    <property type="match status" value="1"/>
</dbReference>
<dbReference type="AlphaFoldDB" id="A0A1J4KM87"/>
<dbReference type="PROSITE" id="PS50007">
    <property type="entry name" value="PIPLC_X_DOMAIN"/>
    <property type="match status" value="1"/>
</dbReference>
<dbReference type="SUPFAM" id="SSF51695">
    <property type="entry name" value="PLC-like phosphodiesterases"/>
    <property type="match status" value="1"/>
</dbReference>
<dbReference type="PANTHER" id="PTHR13593">
    <property type="match status" value="1"/>
</dbReference>
<name>A0A1J4KM87_9EUKA</name>
<keyword evidence="3" id="KW-1185">Reference proteome</keyword>
<accession>A0A1J4KM87</accession>
<dbReference type="OrthoDB" id="1046782at2759"/>
<dbReference type="Proteomes" id="UP000179807">
    <property type="component" value="Unassembled WGS sequence"/>
</dbReference>
<protein>
    <submittedName>
        <fullName evidence="2">1-phosphatidylinositol phosphodiesterase</fullName>
    </submittedName>
</protein>
<dbReference type="InterPro" id="IPR000909">
    <property type="entry name" value="PLipase_C_PInositol-sp_X_dom"/>
</dbReference>
<dbReference type="InterPro" id="IPR051057">
    <property type="entry name" value="PI-PLC_domain"/>
</dbReference>
<dbReference type="Gene3D" id="3.20.20.190">
    <property type="entry name" value="Phosphatidylinositol (PI) phosphodiesterase"/>
    <property type="match status" value="1"/>
</dbReference>
<dbReference type="GeneID" id="94835699"/>
<comment type="caution">
    <text evidence="2">The sequence shown here is derived from an EMBL/GenBank/DDBJ whole genome shotgun (WGS) entry which is preliminary data.</text>
</comment>